<dbReference type="Gene3D" id="3.40.50.2300">
    <property type="match status" value="1"/>
</dbReference>
<feature type="transmembrane region" description="Helical" evidence="12">
    <location>
        <begin position="316"/>
        <end position="334"/>
    </location>
</feature>
<dbReference type="SUPFAM" id="SSF52172">
    <property type="entry name" value="CheY-like"/>
    <property type="match status" value="1"/>
</dbReference>
<dbReference type="PANTHER" id="PTHR43047:SF72">
    <property type="entry name" value="OSMOSENSING HISTIDINE PROTEIN KINASE SLN1"/>
    <property type="match status" value="1"/>
</dbReference>
<keyword evidence="12" id="KW-1133">Transmembrane helix</keyword>
<dbReference type="SUPFAM" id="SSF47384">
    <property type="entry name" value="Homodimeric domain of signal transducing histidine kinase"/>
    <property type="match status" value="1"/>
</dbReference>
<dbReference type="FunFam" id="3.30.565.10:FF:000010">
    <property type="entry name" value="Sensor histidine kinase RcsC"/>
    <property type="match status" value="1"/>
</dbReference>
<dbReference type="InterPro" id="IPR001789">
    <property type="entry name" value="Sig_transdc_resp-reg_receiver"/>
</dbReference>
<evidence type="ECO:0000256" key="12">
    <source>
        <dbReference type="SAM" id="Phobius"/>
    </source>
</evidence>
<feature type="transmembrane region" description="Helical" evidence="12">
    <location>
        <begin position="276"/>
        <end position="304"/>
    </location>
</feature>
<dbReference type="Pfam" id="PF07695">
    <property type="entry name" value="7TMR-DISM_7TM"/>
    <property type="match status" value="1"/>
</dbReference>
<dbReference type="EMBL" id="CP017634">
    <property type="protein sequence ID" value="ATW26878.1"/>
    <property type="molecule type" value="Genomic_DNA"/>
</dbReference>
<feature type="domain" description="Histidine kinase" evidence="13">
    <location>
        <begin position="447"/>
        <end position="665"/>
    </location>
</feature>
<dbReference type="CDD" id="cd17574">
    <property type="entry name" value="REC_OmpR"/>
    <property type="match status" value="1"/>
</dbReference>
<protein>
    <recommendedName>
        <fullName evidence="10">Circadian input-output histidine kinase CikA</fullName>
        <ecNumber evidence="3">2.7.13.3</ecNumber>
    </recommendedName>
    <alternativeName>
        <fullName evidence="4">Stage 0 sporulation protein A homolog</fullName>
    </alternativeName>
</protein>
<evidence type="ECO:0000313" key="16">
    <source>
        <dbReference type="Proteomes" id="UP000323521"/>
    </source>
</evidence>
<keyword evidence="8" id="KW-0902">Two-component regulatory system</keyword>
<evidence type="ECO:0000256" key="5">
    <source>
        <dbReference type="ARBA" id="ARBA00022553"/>
    </source>
</evidence>
<feature type="domain" description="Histidine kinase" evidence="13">
    <location>
        <begin position="934"/>
        <end position="1031"/>
    </location>
</feature>
<evidence type="ECO:0000256" key="2">
    <source>
        <dbReference type="ARBA" id="ARBA00006402"/>
    </source>
</evidence>
<dbReference type="KEGG" id="fwa:DCMF_20810"/>
<dbReference type="Gene3D" id="3.30.565.10">
    <property type="entry name" value="Histidine kinase-like ATPase, C-terminal domain"/>
    <property type="match status" value="2"/>
</dbReference>
<evidence type="ECO:0000259" key="14">
    <source>
        <dbReference type="PROSITE" id="PS50110"/>
    </source>
</evidence>
<dbReference type="SUPFAM" id="SSF55874">
    <property type="entry name" value="ATPase domain of HSP90 chaperone/DNA topoisomerase II/histidine kinase"/>
    <property type="match status" value="2"/>
</dbReference>
<feature type="transmembrane region" description="Helical" evidence="12">
    <location>
        <begin position="340"/>
        <end position="362"/>
    </location>
</feature>
<dbReference type="PROSITE" id="PS50109">
    <property type="entry name" value="HIS_KIN"/>
    <property type="match status" value="2"/>
</dbReference>
<keyword evidence="7" id="KW-0418">Kinase</keyword>
<dbReference type="InterPro" id="IPR036097">
    <property type="entry name" value="HisK_dim/P_sf"/>
</dbReference>
<dbReference type="CDD" id="cd16922">
    <property type="entry name" value="HATPase_EvgS-ArcB-TorS-like"/>
    <property type="match status" value="1"/>
</dbReference>
<dbReference type="PANTHER" id="PTHR43047">
    <property type="entry name" value="TWO-COMPONENT HISTIDINE PROTEIN KINASE"/>
    <property type="match status" value="1"/>
</dbReference>
<evidence type="ECO:0000256" key="4">
    <source>
        <dbReference type="ARBA" id="ARBA00018672"/>
    </source>
</evidence>
<feature type="modified residue" description="4-aspartylphosphate" evidence="11">
    <location>
        <position position="756"/>
    </location>
</feature>
<evidence type="ECO:0000256" key="10">
    <source>
        <dbReference type="ARBA" id="ARBA00074306"/>
    </source>
</evidence>
<reference evidence="15 16" key="1">
    <citation type="submission" date="2016-10" db="EMBL/GenBank/DDBJ databases">
        <title>Complete Genome Sequence of Peptococcaceae strain DCMF.</title>
        <authorList>
            <person name="Edwards R.J."/>
            <person name="Holland S.I."/>
            <person name="Deshpande N.P."/>
            <person name="Wong Y.K."/>
            <person name="Ertan H."/>
            <person name="Manefield M."/>
            <person name="Russell T.L."/>
            <person name="Lee M.J."/>
        </authorList>
    </citation>
    <scope>NUCLEOTIDE SEQUENCE [LARGE SCALE GENOMIC DNA]</scope>
    <source>
        <strain evidence="15 16">DCMF</strain>
    </source>
</reference>
<sequence>MREVDRVEDRINKKRMLMLSGVMISIIAAIFIFSLSKPDTNRNHPENGILDLQGWEPEQDGALSLRGQWDFYWKRFLSYQEIASGRPEPDLAAAVPGEWNKSKIDGQKLPGIGYGTYVVKVVNAPEGKPLAMRVPPYSTAYELYINDRLLSSNGKVGTSKENYAPEYRPQVVEFTPPGTSFEIIVHIANFIYSRGGMWYALSLGTPEQIHSMDRTIVNKDLFLFGALSVMALYYLSIFLLRREDKSSLYFVFMCVIFASRIVVYGDYLIYKLIPFISYHAIVTIEYMTVCYFPVSAAFMIGTLFPEENSRRVLKVVFAYAAAMTLLFLLTPISFYTGLVYYIQIAAILIGMYSIVTLCMAFLKGKKDSITVLLGALALIICAVYDMLYQDNIIVSNVGELVPLGLFILLFLQSFVLSRRFAEAFKDVRALSQKLLKLDKIKDEFLANTSHELRTPLNGILGITEAMLKGSDGQLDERQKQSLSMIAGSSRRLANLVNDILDYSKMKNGDILLNIRPIQIEGLIHTVVNVFKQLNRSKEYEIIAEIPEGLPPVLADENRVVQILYNLVGNAVKFTARGYIRLSAIKREKMLEIRVSDTGEGIRSDRLEDIFKSFEQVDTSLTRRHGGTGLGLSITKQLVELQGGSIRVESHPGEGSRFYFTLPLADGLQKGAEPAAEAKGPGRMAQELGAPLEEVSASIERLEESTRVLLVDDDPVNLQAAAAILRLGGHGVIAVSSGKAALAELDRHKDYSLMVLDVMMPEMSGYEVCRRLRESRSIFELPVLMLTAKATTEDIVMGFEAGANDYLPKPFEPEELLARVRTLTELKASVDKAMAAEVAFMQAQIKPHFLFNTLNAISALCDSDPGRAQRLIDVFSTYLRESFDFKSLEMYVPIEREMSLVSSYVEIERARFGDKLRVEFDMDHTVKIRIPLLSIQPLVENAISHGLRKKGGKGTVTISVKKVTEGVRVTVEDDGKGIPEDKLAELLTGPAGQGIGLWNTDRRLKKLLGKGLTIESVPGKGTRVAYIVPPEVI</sequence>
<proteinExistence type="inferred from homology"/>
<dbReference type="InterPro" id="IPR011623">
    <property type="entry name" value="7TMR_DISM_rcpt_extracell_dom1"/>
</dbReference>
<feature type="transmembrane region" description="Helical" evidence="12">
    <location>
        <begin position="369"/>
        <end position="388"/>
    </location>
</feature>
<organism evidence="15 16">
    <name type="scientific">Formimonas warabiya</name>
    <dbReference type="NCBI Taxonomy" id="1761012"/>
    <lineage>
        <taxon>Bacteria</taxon>
        <taxon>Bacillati</taxon>
        <taxon>Bacillota</taxon>
        <taxon>Clostridia</taxon>
        <taxon>Eubacteriales</taxon>
        <taxon>Peptococcaceae</taxon>
        <taxon>Candidatus Formimonas</taxon>
    </lineage>
</organism>
<keyword evidence="12" id="KW-0472">Membrane</keyword>
<dbReference type="InterPro" id="IPR011006">
    <property type="entry name" value="CheY-like_superfamily"/>
</dbReference>
<dbReference type="InterPro" id="IPR004358">
    <property type="entry name" value="Sig_transdc_His_kin-like_C"/>
</dbReference>
<dbReference type="SUPFAM" id="SSF49785">
    <property type="entry name" value="Galactose-binding domain-like"/>
    <property type="match status" value="1"/>
</dbReference>
<dbReference type="GO" id="GO:0009927">
    <property type="term" value="F:histidine phosphotransfer kinase activity"/>
    <property type="evidence" value="ECO:0007669"/>
    <property type="project" value="TreeGrafter"/>
</dbReference>
<comment type="catalytic activity">
    <reaction evidence="1">
        <text>ATP + protein L-histidine = ADP + protein N-phospho-L-histidine.</text>
        <dbReference type="EC" id="2.7.13.3"/>
    </reaction>
</comment>
<accession>A0A3G1KWK8</accession>
<dbReference type="Pfam" id="PF00072">
    <property type="entry name" value="Response_reg"/>
    <property type="match status" value="1"/>
</dbReference>
<dbReference type="Pfam" id="PF00512">
    <property type="entry name" value="HisKA"/>
    <property type="match status" value="1"/>
</dbReference>
<dbReference type="GO" id="GO:0005886">
    <property type="term" value="C:plasma membrane"/>
    <property type="evidence" value="ECO:0007669"/>
    <property type="project" value="TreeGrafter"/>
</dbReference>
<dbReference type="GO" id="GO:0000155">
    <property type="term" value="F:phosphorelay sensor kinase activity"/>
    <property type="evidence" value="ECO:0007669"/>
    <property type="project" value="InterPro"/>
</dbReference>
<dbReference type="PROSITE" id="PS50110">
    <property type="entry name" value="RESPONSE_REGULATORY"/>
    <property type="match status" value="1"/>
</dbReference>
<dbReference type="InterPro" id="IPR010559">
    <property type="entry name" value="Sig_transdc_His_kin_internal"/>
</dbReference>
<evidence type="ECO:0000313" key="15">
    <source>
        <dbReference type="EMBL" id="ATW26878.1"/>
    </source>
</evidence>
<keyword evidence="12" id="KW-0812">Transmembrane</keyword>
<evidence type="ECO:0000259" key="13">
    <source>
        <dbReference type="PROSITE" id="PS50109"/>
    </source>
</evidence>
<gene>
    <name evidence="15" type="ORF">DCMF_20810</name>
</gene>
<dbReference type="InterPro" id="IPR003594">
    <property type="entry name" value="HATPase_dom"/>
</dbReference>
<dbReference type="InterPro" id="IPR036890">
    <property type="entry name" value="HATPase_C_sf"/>
</dbReference>
<dbReference type="FunFam" id="1.10.287.130:FF:000001">
    <property type="entry name" value="Two-component sensor histidine kinase"/>
    <property type="match status" value="1"/>
</dbReference>
<evidence type="ECO:0000256" key="11">
    <source>
        <dbReference type="PROSITE-ProRule" id="PRU00169"/>
    </source>
</evidence>
<dbReference type="InterPro" id="IPR005467">
    <property type="entry name" value="His_kinase_dom"/>
</dbReference>
<dbReference type="Pfam" id="PF06580">
    <property type="entry name" value="His_kinase"/>
    <property type="match status" value="1"/>
</dbReference>
<comment type="function">
    <text evidence="9">May play the central regulatory role in sporulation. It may be an element of the effector pathway responsible for the activation of sporulation genes in response to nutritional stress. Spo0A may act in concert with spo0H (a sigma factor) to control the expression of some genes that are critical to the sporulation process.</text>
</comment>
<dbReference type="SMART" id="SM00387">
    <property type="entry name" value="HATPase_c"/>
    <property type="match status" value="2"/>
</dbReference>
<feature type="transmembrane region" description="Helical" evidence="12">
    <location>
        <begin position="247"/>
        <end position="270"/>
    </location>
</feature>
<feature type="transmembrane region" description="Helical" evidence="12">
    <location>
        <begin position="16"/>
        <end position="35"/>
    </location>
</feature>
<keyword evidence="6" id="KW-0808">Transferase</keyword>
<keyword evidence="16" id="KW-1185">Reference proteome</keyword>
<name>A0A3G1KWK8_FORW1</name>
<dbReference type="Gene3D" id="1.10.287.130">
    <property type="match status" value="1"/>
</dbReference>
<dbReference type="AlphaFoldDB" id="A0A3G1KWK8"/>
<dbReference type="InterPro" id="IPR003661">
    <property type="entry name" value="HisK_dim/P_dom"/>
</dbReference>
<evidence type="ECO:0000256" key="3">
    <source>
        <dbReference type="ARBA" id="ARBA00012438"/>
    </source>
</evidence>
<keyword evidence="5 11" id="KW-0597">Phosphoprotein</keyword>
<evidence type="ECO:0000256" key="7">
    <source>
        <dbReference type="ARBA" id="ARBA00022777"/>
    </source>
</evidence>
<feature type="domain" description="Response regulatory" evidence="14">
    <location>
        <begin position="706"/>
        <end position="823"/>
    </location>
</feature>
<dbReference type="CDD" id="cd00082">
    <property type="entry name" value="HisKA"/>
    <property type="match status" value="1"/>
</dbReference>
<dbReference type="Pfam" id="PF02518">
    <property type="entry name" value="HATPase_c"/>
    <property type="match status" value="2"/>
</dbReference>
<dbReference type="Proteomes" id="UP000323521">
    <property type="component" value="Chromosome"/>
</dbReference>
<evidence type="ECO:0000256" key="6">
    <source>
        <dbReference type="ARBA" id="ARBA00022679"/>
    </source>
</evidence>
<evidence type="ECO:0000256" key="1">
    <source>
        <dbReference type="ARBA" id="ARBA00000085"/>
    </source>
</evidence>
<dbReference type="PRINTS" id="PR00344">
    <property type="entry name" value="BCTRLSENSOR"/>
</dbReference>
<feature type="transmembrane region" description="Helical" evidence="12">
    <location>
        <begin position="221"/>
        <end position="240"/>
    </location>
</feature>
<comment type="similarity">
    <text evidence="2">In the N-terminal section; belongs to the phytochrome family.</text>
</comment>
<dbReference type="SMART" id="SM00448">
    <property type="entry name" value="REC"/>
    <property type="match status" value="1"/>
</dbReference>
<dbReference type="EC" id="2.7.13.3" evidence="3"/>
<dbReference type="SMART" id="SM00388">
    <property type="entry name" value="HisKA"/>
    <property type="match status" value="1"/>
</dbReference>
<dbReference type="InterPro" id="IPR008979">
    <property type="entry name" value="Galactose-bd-like_sf"/>
</dbReference>
<dbReference type="OrthoDB" id="9809348at2"/>
<evidence type="ECO:0000256" key="9">
    <source>
        <dbReference type="ARBA" id="ARBA00024867"/>
    </source>
</evidence>
<evidence type="ECO:0000256" key="8">
    <source>
        <dbReference type="ARBA" id="ARBA00023012"/>
    </source>
</evidence>